<gene>
    <name evidence="5" type="ORF">ACFYXQ_42490</name>
</gene>
<sequence length="263" mass="28779">MAIATQDLVLQFPGNPHPTLRGIDLAVPDGAFTVLVGASGSGKSTLLHCLAGLIAPTSGTVTDDGEPVLAPDPRRGVAFQRDVLFPWMSIAGNIEFALRARRFPAGQRRGRIEELLELVGLPADIAGRRPNQLSGGMRQRVGLARMLAGEPDIMLMDEPFAALDALTRLNMQDLLIDLWTRLRRTIVFVTHDVDEAIRLSDTISVLHAGRITNRITNPLDRPRPADTLADQPGYSELRRTLHHELGIDRDHESISPTITSTSR</sequence>
<evidence type="ECO:0000256" key="2">
    <source>
        <dbReference type="ARBA" id="ARBA00022741"/>
    </source>
</evidence>
<dbReference type="InterPro" id="IPR027417">
    <property type="entry name" value="P-loop_NTPase"/>
</dbReference>
<dbReference type="EMBL" id="JBIAQY010000027">
    <property type="protein sequence ID" value="MFF3574439.1"/>
    <property type="molecule type" value="Genomic_DNA"/>
</dbReference>
<dbReference type="InterPro" id="IPR003439">
    <property type="entry name" value="ABC_transporter-like_ATP-bd"/>
</dbReference>
<dbReference type="Pfam" id="PF00005">
    <property type="entry name" value="ABC_tran"/>
    <property type="match status" value="1"/>
</dbReference>
<keyword evidence="2" id="KW-0547">Nucleotide-binding</keyword>
<dbReference type="PANTHER" id="PTHR42788:SF13">
    <property type="entry name" value="ALIPHATIC SULFONATES IMPORT ATP-BINDING PROTEIN SSUB"/>
    <property type="match status" value="1"/>
</dbReference>
<keyword evidence="1" id="KW-0813">Transport</keyword>
<dbReference type="SMART" id="SM00382">
    <property type="entry name" value="AAA"/>
    <property type="match status" value="1"/>
</dbReference>
<name>A0ABW6SFL6_9NOCA</name>
<reference evidence="5 6" key="1">
    <citation type="submission" date="2024-10" db="EMBL/GenBank/DDBJ databases">
        <title>The Natural Products Discovery Center: Release of the First 8490 Sequenced Strains for Exploring Actinobacteria Biosynthetic Diversity.</title>
        <authorList>
            <person name="Kalkreuter E."/>
            <person name="Kautsar S.A."/>
            <person name="Yang D."/>
            <person name="Bader C.D."/>
            <person name="Teijaro C.N."/>
            <person name="Fluegel L."/>
            <person name="Davis C.M."/>
            <person name="Simpson J.R."/>
            <person name="Lauterbach L."/>
            <person name="Steele A.D."/>
            <person name="Gui C."/>
            <person name="Meng S."/>
            <person name="Li G."/>
            <person name="Viehrig K."/>
            <person name="Ye F."/>
            <person name="Su P."/>
            <person name="Kiefer A.F."/>
            <person name="Nichols A."/>
            <person name="Cepeda A.J."/>
            <person name="Yan W."/>
            <person name="Fan B."/>
            <person name="Jiang Y."/>
            <person name="Adhikari A."/>
            <person name="Zheng C.-J."/>
            <person name="Schuster L."/>
            <person name="Cowan T.M."/>
            <person name="Smanski M.J."/>
            <person name="Chevrette M.G."/>
            <person name="De Carvalho L.P.S."/>
            <person name="Shen B."/>
        </authorList>
    </citation>
    <scope>NUCLEOTIDE SEQUENCE [LARGE SCALE GENOMIC DNA]</scope>
    <source>
        <strain evidence="5 6">NPDC002593</strain>
    </source>
</reference>
<keyword evidence="3 5" id="KW-0067">ATP-binding</keyword>
<evidence type="ECO:0000256" key="1">
    <source>
        <dbReference type="ARBA" id="ARBA00022448"/>
    </source>
</evidence>
<dbReference type="SUPFAM" id="SSF52540">
    <property type="entry name" value="P-loop containing nucleoside triphosphate hydrolases"/>
    <property type="match status" value="1"/>
</dbReference>
<evidence type="ECO:0000256" key="3">
    <source>
        <dbReference type="ARBA" id="ARBA00022840"/>
    </source>
</evidence>
<dbReference type="PANTHER" id="PTHR42788">
    <property type="entry name" value="TAURINE IMPORT ATP-BINDING PROTEIN-RELATED"/>
    <property type="match status" value="1"/>
</dbReference>
<dbReference type="InterPro" id="IPR003593">
    <property type="entry name" value="AAA+_ATPase"/>
</dbReference>
<comment type="caution">
    <text evidence="5">The sequence shown here is derived from an EMBL/GenBank/DDBJ whole genome shotgun (WGS) entry which is preliminary data.</text>
</comment>
<feature type="domain" description="ABC transporter" evidence="4">
    <location>
        <begin position="3"/>
        <end position="233"/>
    </location>
</feature>
<accession>A0ABW6SFL6</accession>
<evidence type="ECO:0000259" key="4">
    <source>
        <dbReference type="PROSITE" id="PS50893"/>
    </source>
</evidence>
<dbReference type="RefSeq" id="WP_387406834.1">
    <property type="nucleotide sequence ID" value="NZ_JBIAQY010000027.1"/>
</dbReference>
<evidence type="ECO:0000313" key="6">
    <source>
        <dbReference type="Proteomes" id="UP001601992"/>
    </source>
</evidence>
<evidence type="ECO:0000313" key="5">
    <source>
        <dbReference type="EMBL" id="MFF3574439.1"/>
    </source>
</evidence>
<dbReference type="CDD" id="cd03293">
    <property type="entry name" value="ABC_NrtD_SsuB_transporters"/>
    <property type="match status" value="1"/>
</dbReference>
<dbReference type="PROSITE" id="PS00211">
    <property type="entry name" value="ABC_TRANSPORTER_1"/>
    <property type="match status" value="1"/>
</dbReference>
<organism evidence="5 6">
    <name type="scientific">Nocardia jiangxiensis</name>
    <dbReference type="NCBI Taxonomy" id="282685"/>
    <lineage>
        <taxon>Bacteria</taxon>
        <taxon>Bacillati</taxon>
        <taxon>Actinomycetota</taxon>
        <taxon>Actinomycetes</taxon>
        <taxon>Mycobacteriales</taxon>
        <taxon>Nocardiaceae</taxon>
        <taxon>Nocardia</taxon>
    </lineage>
</organism>
<dbReference type="InterPro" id="IPR017871">
    <property type="entry name" value="ABC_transporter-like_CS"/>
</dbReference>
<dbReference type="InterPro" id="IPR050166">
    <property type="entry name" value="ABC_transporter_ATP-bind"/>
</dbReference>
<dbReference type="Gene3D" id="3.40.50.300">
    <property type="entry name" value="P-loop containing nucleotide triphosphate hydrolases"/>
    <property type="match status" value="1"/>
</dbReference>
<protein>
    <submittedName>
        <fullName evidence="5">ABC transporter ATP-binding protein</fullName>
    </submittedName>
</protein>
<dbReference type="GO" id="GO:0005524">
    <property type="term" value="F:ATP binding"/>
    <property type="evidence" value="ECO:0007669"/>
    <property type="project" value="UniProtKB-KW"/>
</dbReference>
<dbReference type="Proteomes" id="UP001601992">
    <property type="component" value="Unassembled WGS sequence"/>
</dbReference>
<dbReference type="PROSITE" id="PS50893">
    <property type="entry name" value="ABC_TRANSPORTER_2"/>
    <property type="match status" value="1"/>
</dbReference>
<proteinExistence type="predicted"/>
<keyword evidence="6" id="KW-1185">Reference proteome</keyword>